<dbReference type="EC" id="2.4.-.-" evidence="1"/>
<keyword evidence="1" id="KW-0328">Glycosyltransferase</keyword>
<accession>A0ABT8KFD3</accession>
<name>A0ABT8KFD3_9MICO</name>
<keyword evidence="2" id="KW-1185">Reference proteome</keyword>
<protein>
    <submittedName>
        <fullName evidence="1">Glycosyltransferase</fullName>
        <ecNumber evidence="1">2.4.-.-</ecNumber>
    </submittedName>
</protein>
<dbReference type="EMBL" id="JAROCF010000001">
    <property type="protein sequence ID" value="MDN4616150.1"/>
    <property type="molecule type" value="Genomic_DNA"/>
</dbReference>
<proteinExistence type="predicted"/>
<dbReference type="GO" id="GO:0016757">
    <property type="term" value="F:glycosyltransferase activity"/>
    <property type="evidence" value="ECO:0007669"/>
    <property type="project" value="UniProtKB-KW"/>
</dbReference>
<reference evidence="1" key="1">
    <citation type="submission" date="2023-06" db="EMBL/GenBank/DDBJ databases">
        <title>MT1 and MT2 Draft Genomes of Novel Species.</title>
        <authorList>
            <person name="Venkateswaran K."/>
        </authorList>
    </citation>
    <scope>NUCLEOTIDE SEQUENCE</scope>
    <source>
        <strain evidence="1">F6_8S_P_1B</strain>
    </source>
</reference>
<dbReference type="Gene3D" id="3.40.50.2000">
    <property type="entry name" value="Glycogen Phosphorylase B"/>
    <property type="match status" value="1"/>
</dbReference>
<dbReference type="Proteomes" id="UP001174208">
    <property type="component" value="Unassembled WGS sequence"/>
</dbReference>
<comment type="caution">
    <text evidence="1">The sequence shown here is derived from an EMBL/GenBank/DDBJ whole genome shotgun (WGS) entry which is preliminary data.</text>
</comment>
<dbReference type="RefSeq" id="WP_301212264.1">
    <property type="nucleotide sequence ID" value="NZ_JAROCF010000001.1"/>
</dbReference>
<dbReference type="SUPFAM" id="SSF53756">
    <property type="entry name" value="UDP-Glycosyltransferase/glycogen phosphorylase"/>
    <property type="match status" value="1"/>
</dbReference>
<gene>
    <name evidence="1" type="ORF">P5G50_17010</name>
</gene>
<evidence type="ECO:0000313" key="1">
    <source>
        <dbReference type="EMBL" id="MDN4616150.1"/>
    </source>
</evidence>
<sequence length="352" mass="38205">MTSLRYATSYGRGAGSARVRVFDWIDHLGLEAEGSSYLGLSSNGLGVLARNAPRIPAAELRLRSEARRTDGPLLLSRQAGPFSNGGVEARLLRNASRGVYDFDDALMHSPMSSTERIWSKRRIWRRSVEAADVVVAGNEFLAEEAGRYARDVVIVPSCVEPDRYPVKQHVESDAPSAVWLGSPSTEKYLADVAEPLLAAHAATGLRLVVISAGEAPLGALDAMVDRVSWGPTTYAADLLRADFGIMPLTDDLWSRGKCAYKLLQYSAAGLPSIASPVGENERVLERADGVAARTPAEWRDGLVALARESVAERARRGAAARAAVEQHYSFSAWSPSWQRFVLDVDVDRLGDL</sequence>
<evidence type="ECO:0000313" key="2">
    <source>
        <dbReference type="Proteomes" id="UP001174208"/>
    </source>
</evidence>
<keyword evidence="1" id="KW-0808">Transferase</keyword>
<organism evidence="1 2">
    <name type="scientific">Leifsonia williamsii</name>
    <dbReference type="NCBI Taxonomy" id="3035919"/>
    <lineage>
        <taxon>Bacteria</taxon>
        <taxon>Bacillati</taxon>
        <taxon>Actinomycetota</taxon>
        <taxon>Actinomycetes</taxon>
        <taxon>Micrococcales</taxon>
        <taxon>Microbacteriaceae</taxon>
        <taxon>Leifsonia</taxon>
    </lineage>
</organism>